<dbReference type="SUPFAM" id="SSF82153">
    <property type="entry name" value="FAS1 domain"/>
    <property type="match status" value="1"/>
</dbReference>
<name>A0A5B7SM41_9FLAO</name>
<dbReference type="PROSITE" id="PS51257">
    <property type="entry name" value="PROKAR_LIPOPROTEIN"/>
    <property type="match status" value="1"/>
</dbReference>
<organism evidence="2 3">
    <name type="scientific">Aggregatimonas sangjinii</name>
    <dbReference type="NCBI Taxonomy" id="2583587"/>
    <lineage>
        <taxon>Bacteria</taxon>
        <taxon>Pseudomonadati</taxon>
        <taxon>Bacteroidota</taxon>
        <taxon>Flavobacteriia</taxon>
        <taxon>Flavobacteriales</taxon>
        <taxon>Flavobacteriaceae</taxon>
        <taxon>Aggregatimonas</taxon>
    </lineage>
</organism>
<evidence type="ECO:0000256" key="1">
    <source>
        <dbReference type="SAM" id="SignalP"/>
    </source>
</evidence>
<evidence type="ECO:0000313" key="2">
    <source>
        <dbReference type="EMBL" id="QCW99536.1"/>
    </source>
</evidence>
<accession>A0A5B7SM41</accession>
<evidence type="ECO:0008006" key="4">
    <source>
        <dbReference type="Google" id="ProtNLM"/>
    </source>
</evidence>
<feature type="chain" id="PRO_5022799518" description="FAS1 domain-containing protein" evidence="1">
    <location>
        <begin position="20"/>
        <end position="238"/>
    </location>
</feature>
<proteinExistence type="predicted"/>
<dbReference type="Gene3D" id="2.30.180.10">
    <property type="entry name" value="FAS1 domain"/>
    <property type="match status" value="1"/>
</dbReference>
<reference evidence="2 3" key="1">
    <citation type="submission" date="2019-05" db="EMBL/GenBank/DDBJ databases">
        <title>Genome sequencing of F202Z8.</title>
        <authorList>
            <person name="Kwon Y.M."/>
        </authorList>
    </citation>
    <scope>NUCLEOTIDE SEQUENCE [LARGE SCALE GENOMIC DNA]</scope>
    <source>
        <strain evidence="2 3">F202Z8</strain>
    </source>
</reference>
<dbReference type="InterPro" id="IPR036378">
    <property type="entry name" value="FAS1_dom_sf"/>
</dbReference>
<evidence type="ECO:0000313" key="3">
    <source>
        <dbReference type="Proteomes" id="UP000310017"/>
    </source>
</evidence>
<dbReference type="OrthoDB" id="837760at2"/>
<keyword evidence="3" id="KW-1185">Reference proteome</keyword>
<sequence length="238" mass="27396">MKKHTKYLLLISFLTLLFGCDLPLQDNYDFNPELNIVDPWKDSTAWEFFNSPLAQRTGDEGQFLGDNYNYLVAAIEKAGFVELYNQTSNANRTYLMLNNNAFTGGGDVIEIITGSWDEDLVESETPEETMARVDTPEKMEKLRTVLRYHIVDAYVDQIPTLRETFTQYIFQTLVPGEAGLIAFLRDDRYRTEINDDRRAPLPFPSSATSQRERIRNSNYIFINGIGHSLNDPVRNLPY</sequence>
<dbReference type="KEGG" id="asag:FGM00_05210"/>
<keyword evidence="1" id="KW-0732">Signal</keyword>
<gene>
    <name evidence="2" type="ORF">FGM00_05210</name>
</gene>
<protein>
    <recommendedName>
        <fullName evidence="4">FAS1 domain-containing protein</fullName>
    </recommendedName>
</protein>
<dbReference type="RefSeq" id="WP_138851889.1">
    <property type="nucleotide sequence ID" value="NZ_CP040710.1"/>
</dbReference>
<feature type="signal peptide" evidence="1">
    <location>
        <begin position="1"/>
        <end position="19"/>
    </location>
</feature>
<dbReference type="Proteomes" id="UP000310017">
    <property type="component" value="Chromosome"/>
</dbReference>
<dbReference type="AlphaFoldDB" id="A0A5B7SM41"/>
<dbReference type="EMBL" id="CP040710">
    <property type="protein sequence ID" value="QCW99536.1"/>
    <property type="molecule type" value="Genomic_DNA"/>
</dbReference>